<dbReference type="GO" id="GO:0050660">
    <property type="term" value="F:flavin adenine dinucleotide binding"/>
    <property type="evidence" value="ECO:0007669"/>
    <property type="project" value="TreeGrafter"/>
</dbReference>
<protein>
    <recommendedName>
        <fullName evidence="12">Methionine synthase reductase</fullName>
        <ecNumber evidence="11">1.16.1.8</ecNumber>
    </recommendedName>
</protein>
<evidence type="ECO:0000313" key="16">
    <source>
        <dbReference type="Proteomes" id="UP000612746"/>
    </source>
</evidence>
<keyword evidence="4" id="KW-0285">Flavoprotein</keyword>
<comment type="cofactor">
    <cofactor evidence="1">
        <name>FMN</name>
        <dbReference type="ChEBI" id="CHEBI:58210"/>
    </cofactor>
</comment>
<dbReference type="Gene3D" id="2.40.30.10">
    <property type="entry name" value="Translation factors"/>
    <property type="match status" value="1"/>
</dbReference>
<keyword evidence="8" id="KW-0521">NADP</keyword>
<evidence type="ECO:0000259" key="13">
    <source>
        <dbReference type="PROSITE" id="PS50902"/>
    </source>
</evidence>
<evidence type="ECO:0000256" key="9">
    <source>
        <dbReference type="ARBA" id="ARBA00023002"/>
    </source>
</evidence>
<keyword evidence="16" id="KW-1185">Reference proteome</keyword>
<evidence type="ECO:0000256" key="7">
    <source>
        <dbReference type="ARBA" id="ARBA00022827"/>
    </source>
</evidence>
<proteinExistence type="predicted"/>
<dbReference type="FunFam" id="3.40.50.360:FF:000059">
    <property type="entry name" value="5-methyltetrahydrofolate-homocysteine methyltransferase reductase"/>
    <property type="match status" value="1"/>
</dbReference>
<evidence type="ECO:0000256" key="1">
    <source>
        <dbReference type="ARBA" id="ARBA00001917"/>
    </source>
</evidence>
<dbReference type="GO" id="GO:0009086">
    <property type="term" value="P:methionine biosynthetic process"/>
    <property type="evidence" value="ECO:0007669"/>
    <property type="project" value="UniProtKB-KW"/>
</dbReference>
<evidence type="ECO:0000256" key="12">
    <source>
        <dbReference type="ARBA" id="ARBA00040659"/>
    </source>
</evidence>
<dbReference type="Pfam" id="PF00175">
    <property type="entry name" value="NAD_binding_1"/>
    <property type="match status" value="1"/>
</dbReference>
<dbReference type="GO" id="GO:0005829">
    <property type="term" value="C:cytosol"/>
    <property type="evidence" value="ECO:0007669"/>
    <property type="project" value="TreeGrafter"/>
</dbReference>
<dbReference type="PANTHER" id="PTHR19384:SF84">
    <property type="entry name" value="METHIONINE SYNTHASE REDUCTASE"/>
    <property type="match status" value="1"/>
</dbReference>
<dbReference type="PROSITE" id="PS50902">
    <property type="entry name" value="FLAVODOXIN_LIKE"/>
    <property type="match status" value="1"/>
</dbReference>
<dbReference type="InterPro" id="IPR017927">
    <property type="entry name" value="FAD-bd_FR_type"/>
</dbReference>
<evidence type="ECO:0000313" key="15">
    <source>
        <dbReference type="EMBL" id="KAG2188960.1"/>
    </source>
</evidence>
<evidence type="ECO:0000256" key="4">
    <source>
        <dbReference type="ARBA" id="ARBA00022630"/>
    </source>
</evidence>
<dbReference type="EC" id="1.16.1.8" evidence="11"/>
<dbReference type="Pfam" id="PF00258">
    <property type="entry name" value="Flavodoxin_1"/>
    <property type="match status" value="1"/>
</dbReference>
<keyword evidence="9" id="KW-0560">Oxidoreductase</keyword>
<evidence type="ECO:0000256" key="6">
    <source>
        <dbReference type="ARBA" id="ARBA00022691"/>
    </source>
</evidence>
<evidence type="ECO:0000256" key="2">
    <source>
        <dbReference type="ARBA" id="ARBA00001974"/>
    </source>
</evidence>
<dbReference type="AlphaFoldDB" id="A0A8H7UMS9"/>
<keyword evidence="7" id="KW-0274">FAD</keyword>
<dbReference type="InterPro" id="IPR008254">
    <property type="entry name" value="Flavodoxin/NO_synth"/>
</dbReference>
<dbReference type="FunFam" id="1.20.990.10:FF:000007">
    <property type="entry name" value="Methionine synthase reductase"/>
    <property type="match status" value="1"/>
</dbReference>
<comment type="cofactor">
    <cofactor evidence="2">
        <name>FAD</name>
        <dbReference type="ChEBI" id="CHEBI:57692"/>
    </cofactor>
</comment>
<organism evidence="15 16">
    <name type="scientific">Umbelopsis vinacea</name>
    <dbReference type="NCBI Taxonomy" id="44442"/>
    <lineage>
        <taxon>Eukaryota</taxon>
        <taxon>Fungi</taxon>
        <taxon>Fungi incertae sedis</taxon>
        <taxon>Mucoromycota</taxon>
        <taxon>Mucoromycotina</taxon>
        <taxon>Umbelopsidomycetes</taxon>
        <taxon>Umbelopsidales</taxon>
        <taxon>Umbelopsidaceae</taxon>
        <taxon>Umbelopsis</taxon>
    </lineage>
</organism>
<dbReference type="GO" id="GO:0010181">
    <property type="term" value="F:FMN binding"/>
    <property type="evidence" value="ECO:0007669"/>
    <property type="project" value="InterPro"/>
</dbReference>
<name>A0A8H7UMS9_9FUNG</name>
<evidence type="ECO:0000256" key="8">
    <source>
        <dbReference type="ARBA" id="ARBA00022857"/>
    </source>
</evidence>
<dbReference type="SUPFAM" id="SSF52218">
    <property type="entry name" value="Flavoproteins"/>
    <property type="match status" value="1"/>
</dbReference>
<keyword evidence="10" id="KW-0486">Methionine biosynthesis</keyword>
<dbReference type="Gene3D" id="3.40.50.360">
    <property type="match status" value="1"/>
</dbReference>
<dbReference type="InterPro" id="IPR001433">
    <property type="entry name" value="OxRdtase_FAD/NAD-bd"/>
</dbReference>
<dbReference type="InterPro" id="IPR003097">
    <property type="entry name" value="CysJ-like_FAD-binding"/>
</dbReference>
<dbReference type="GO" id="GO:0050667">
    <property type="term" value="P:homocysteine metabolic process"/>
    <property type="evidence" value="ECO:0007669"/>
    <property type="project" value="TreeGrafter"/>
</dbReference>
<dbReference type="EMBL" id="JAEPRA010000001">
    <property type="protein sequence ID" value="KAG2188960.1"/>
    <property type="molecule type" value="Genomic_DNA"/>
</dbReference>
<accession>A0A8H7UMS9</accession>
<dbReference type="InterPro" id="IPR001094">
    <property type="entry name" value="Flavdoxin-like"/>
</dbReference>
<dbReference type="PANTHER" id="PTHR19384">
    <property type="entry name" value="NITRIC OXIDE SYNTHASE-RELATED"/>
    <property type="match status" value="1"/>
</dbReference>
<evidence type="ECO:0000259" key="14">
    <source>
        <dbReference type="PROSITE" id="PS51384"/>
    </source>
</evidence>
<evidence type="ECO:0000256" key="11">
    <source>
        <dbReference type="ARBA" id="ARBA00039088"/>
    </source>
</evidence>
<feature type="non-terminal residue" evidence="15">
    <location>
        <position position="1"/>
    </location>
</feature>
<keyword evidence="6" id="KW-0949">S-adenosyl-L-methionine</keyword>
<dbReference type="SUPFAM" id="SSF52343">
    <property type="entry name" value="Ferredoxin reductase-like, C-terminal NADP-linked domain"/>
    <property type="match status" value="1"/>
</dbReference>
<dbReference type="PRINTS" id="PR00369">
    <property type="entry name" value="FLAVODOXIN"/>
</dbReference>
<keyword evidence="3" id="KW-0028">Amino-acid biosynthesis</keyword>
<dbReference type="InterPro" id="IPR017938">
    <property type="entry name" value="Riboflavin_synthase-like_b-brl"/>
</dbReference>
<dbReference type="GO" id="GO:0030586">
    <property type="term" value="F:[methionine synthase] reductase (NADPH) activity"/>
    <property type="evidence" value="ECO:0007669"/>
    <property type="project" value="UniProtKB-EC"/>
</dbReference>
<dbReference type="Pfam" id="PF00667">
    <property type="entry name" value="FAD_binding_1"/>
    <property type="match status" value="1"/>
</dbReference>
<reference evidence="15" key="1">
    <citation type="submission" date="2020-12" db="EMBL/GenBank/DDBJ databases">
        <title>Metabolic potential, ecology and presence of endohyphal bacteria is reflected in genomic diversity of Mucoromycotina.</title>
        <authorList>
            <person name="Muszewska A."/>
            <person name="Okrasinska A."/>
            <person name="Steczkiewicz K."/>
            <person name="Drgas O."/>
            <person name="Orlowska M."/>
            <person name="Perlinska-Lenart U."/>
            <person name="Aleksandrzak-Piekarczyk T."/>
            <person name="Szatraj K."/>
            <person name="Zielenkiewicz U."/>
            <person name="Pilsyk S."/>
            <person name="Malc E."/>
            <person name="Mieczkowski P."/>
            <person name="Kruszewska J.S."/>
            <person name="Biernat P."/>
            <person name="Pawlowska J."/>
        </authorList>
    </citation>
    <scope>NUCLEOTIDE SEQUENCE</scope>
    <source>
        <strain evidence="15">WA0000051536</strain>
    </source>
</reference>
<dbReference type="SUPFAM" id="SSF63380">
    <property type="entry name" value="Riboflavin synthase domain-like"/>
    <property type="match status" value="1"/>
</dbReference>
<evidence type="ECO:0000256" key="10">
    <source>
        <dbReference type="ARBA" id="ARBA00023167"/>
    </source>
</evidence>
<evidence type="ECO:0000256" key="5">
    <source>
        <dbReference type="ARBA" id="ARBA00022643"/>
    </source>
</evidence>
<feature type="domain" description="Flavodoxin-like" evidence="13">
    <location>
        <begin position="8"/>
        <end position="154"/>
    </location>
</feature>
<feature type="domain" description="FAD-binding FR-type" evidence="14">
    <location>
        <begin position="289"/>
        <end position="549"/>
    </location>
</feature>
<dbReference type="InterPro" id="IPR001709">
    <property type="entry name" value="Flavoprot_Pyr_Nucl_cyt_Rdtase"/>
</dbReference>
<dbReference type="PRINTS" id="PR00371">
    <property type="entry name" value="FPNCR"/>
</dbReference>
<sequence>MSDKAPSYAILWASQTGNAEWIAKAIHKEAQSRGFTGECFVMNEFELVSFAIANLDKTGVLIFVTSNTGDGDPPDNSSKFWRYLRRQKQKDYLAHAKITVLGLGDTNYTNFNNSAKRLEKKVKELGATVFYEKGMADDAEGLENIVDPWIANLWPVLAEICRQKVSEGDQTAEITKGVSEVEISPMTAAEKAAQEPYSMNERRSTIPEAVTPYIGLPNSLVQGAKINGDSKPAAPLSHKIHVDTTALANATQLTGLPRVPAAYIKLVKVEKNAEKPITDKLPRFVYTPNPIIEATVSKVSCISRRGALKRTLHLELDLGEHTDFQPGDAFGVIAPNDEDLVQAIMTRLGIKTAEEEMQQFSVEGDDLPSHLKHASGVTLIDLFRYGFDLTTAPRKALLRMLGEYTSDAQEKNLLMFLCSKQGLAQFNSLRDQQPTLLDLLVSFPSCNPPIERLLDTLPAHMPRYYSIANSPLAHPRAIRFAFNIVQYTTPEPYNVARKGVATTWLDNLTGLVEAATSGDNTAAVIEIPVSQRISVPIFFKINNNGFVLPADTTKPLLLIGPGTGIAPFIGFLEHRDKQRQIRRSLGGVGAFPDRDLAAEFGEIRVYYGFRERSKDYLFDAELTEFVDRGVITHLELAVSRESENKVYVQDLIRRDQKDLYDFIVNKGALIYVCGDAKGMATGVHDALANMLVENEQLEKMEAMKTLTKWIAEKKYLRDLV</sequence>
<gene>
    <name evidence="15" type="ORF">INT44_004102</name>
</gene>
<dbReference type="InterPro" id="IPR039261">
    <property type="entry name" value="FNR_nucleotide-bd"/>
</dbReference>
<comment type="caution">
    <text evidence="15">The sequence shown here is derived from an EMBL/GenBank/DDBJ whole genome shotgun (WGS) entry which is preliminary data.</text>
</comment>
<keyword evidence="5" id="KW-0288">FMN</keyword>
<dbReference type="InterPro" id="IPR029039">
    <property type="entry name" value="Flavoprotein-like_sf"/>
</dbReference>
<dbReference type="PROSITE" id="PS51384">
    <property type="entry name" value="FAD_FR"/>
    <property type="match status" value="1"/>
</dbReference>
<dbReference type="OrthoDB" id="1856718at2759"/>
<dbReference type="Gene3D" id="3.40.50.80">
    <property type="entry name" value="Nucleotide-binding domain of ferredoxin-NADP reductase (FNR) module"/>
    <property type="match status" value="1"/>
</dbReference>
<dbReference type="InterPro" id="IPR023173">
    <property type="entry name" value="NADPH_Cyt_P450_Rdtase_alpha"/>
</dbReference>
<dbReference type="Gene3D" id="1.20.990.10">
    <property type="entry name" value="NADPH-cytochrome p450 Reductase, Chain A, domain 3"/>
    <property type="match status" value="1"/>
</dbReference>
<dbReference type="Proteomes" id="UP000612746">
    <property type="component" value="Unassembled WGS sequence"/>
</dbReference>
<evidence type="ECO:0000256" key="3">
    <source>
        <dbReference type="ARBA" id="ARBA00022605"/>
    </source>
</evidence>